<dbReference type="eggNOG" id="ENOG50330YI">
    <property type="taxonomic scope" value="Bacteria"/>
</dbReference>
<dbReference type="GO" id="GO:0003676">
    <property type="term" value="F:nucleic acid binding"/>
    <property type="evidence" value="ECO:0007669"/>
    <property type="project" value="InterPro"/>
</dbReference>
<accession>D9SLN9</accession>
<dbReference type="GO" id="GO:0016818">
    <property type="term" value="F:hydrolase activity, acting on acid anhydrides, in phosphorus-containing anhydrides"/>
    <property type="evidence" value="ECO:0007669"/>
    <property type="project" value="InterPro"/>
</dbReference>
<dbReference type="HOGENOM" id="CLU_142170_0_0_9"/>
<evidence type="ECO:0000256" key="2">
    <source>
        <dbReference type="ARBA" id="ARBA00022801"/>
    </source>
</evidence>
<evidence type="ECO:0000313" key="4">
    <source>
        <dbReference type="EMBL" id="ADL53676.1"/>
    </source>
</evidence>
<proteinExistence type="predicted"/>
<dbReference type="KEGG" id="ccb:Clocel_4013"/>
<feature type="domain" description="HIRAN" evidence="3">
    <location>
        <begin position="3"/>
        <end position="56"/>
    </location>
</feature>
<sequence>MKKIYFTITGTKHHYGQEFFEPGMEVKLIKEPDNEADTEAIKVELEGLGHVGYVANSPYTVQGESMSAGRLYDRIADTAVGVVKYVIPQGVLCELKEETMVQGVTEGMEGYHTMERNLDLSE</sequence>
<dbReference type="AlphaFoldDB" id="D9SLN9"/>
<dbReference type="EMBL" id="CP002160">
    <property type="protein sequence ID" value="ADL53676.1"/>
    <property type="molecule type" value="Genomic_DNA"/>
</dbReference>
<dbReference type="GO" id="GO:0008270">
    <property type="term" value="F:zinc ion binding"/>
    <property type="evidence" value="ECO:0007669"/>
    <property type="project" value="InterPro"/>
</dbReference>
<evidence type="ECO:0000259" key="3">
    <source>
        <dbReference type="Pfam" id="PF08797"/>
    </source>
</evidence>
<dbReference type="Pfam" id="PF08797">
    <property type="entry name" value="HIRAN"/>
    <property type="match status" value="1"/>
</dbReference>
<dbReference type="Proteomes" id="UP000002730">
    <property type="component" value="Chromosome"/>
</dbReference>
<keyword evidence="5" id="KW-1185">Reference proteome</keyword>
<dbReference type="InterPro" id="IPR014905">
    <property type="entry name" value="HIRAN"/>
</dbReference>
<gene>
    <name evidence="4" type="ordered locus">Clocel_4013</name>
</gene>
<reference evidence="4 5" key="1">
    <citation type="submission" date="2010-08" db="EMBL/GenBank/DDBJ databases">
        <title>Complete sequence of Clostridium cellulovorans 743B.</title>
        <authorList>
            <consortium name="US DOE Joint Genome Institute"/>
            <person name="Lucas S."/>
            <person name="Copeland A."/>
            <person name="Lapidus A."/>
            <person name="Cheng J.-F."/>
            <person name="Bruce D."/>
            <person name="Goodwin L."/>
            <person name="Pitluck S."/>
            <person name="Chertkov O."/>
            <person name="Detter J.C."/>
            <person name="Han C."/>
            <person name="Tapia R."/>
            <person name="Land M."/>
            <person name="Hauser L."/>
            <person name="Chang Y.-J."/>
            <person name="Jeffries C."/>
            <person name="Kyrpides N."/>
            <person name="Ivanova N."/>
            <person name="Mikhailova N."/>
            <person name="Hemme C.L."/>
            <person name="Woyke T."/>
        </authorList>
    </citation>
    <scope>NUCLEOTIDE SEQUENCE [LARGE SCALE GENOMIC DNA]</scope>
    <source>
        <strain evidence="5">ATCC 35296 / DSM 3052 / OCM 3 / 743B</strain>
    </source>
</reference>
<name>D9SLN9_CLOC7</name>
<dbReference type="STRING" id="573061.Clocel_4013"/>
<protein>
    <submittedName>
        <fullName evidence="4">HIRAN</fullName>
    </submittedName>
</protein>
<dbReference type="Gene3D" id="3.30.70.2330">
    <property type="match status" value="1"/>
</dbReference>
<dbReference type="OrthoDB" id="2988931at2"/>
<keyword evidence="2" id="KW-0378">Hydrolase</keyword>
<dbReference type="RefSeq" id="WP_010074023.1">
    <property type="nucleotide sequence ID" value="NC_014393.1"/>
</dbReference>
<keyword evidence="1" id="KW-0479">Metal-binding</keyword>
<evidence type="ECO:0000313" key="5">
    <source>
        <dbReference type="Proteomes" id="UP000002730"/>
    </source>
</evidence>
<evidence type="ECO:0000256" key="1">
    <source>
        <dbReference type="ARBA" id="ARBA00022723"/>
    </source>
</evidence>
<organism evidence="4 5">
    <name type="scientific">Clostridium cellulovorans (strain ATCC 35296 / DSM 3052 / OCM 3 / 743B)</name>
    <dbReference type="NCBI Taxonomy" id="573061"/>
    <lineage>
        <taxon>Bacteria</taxon>
        <taxon>Bacillati</taxon>
        <taxon>Bacillota</taxon>
        <taxon>Clostridia</taxon>
        <taxon>Eubacteriales</taxon>
        <taxon>Clostridiaceae</taxon>
        <taxon>Clostridium</taxon>
    </lineage>
</organism>